<protein>
    <submittedName>
        <fullName evidence="1">Uncharacterized protein</fullName>
    </submittedName>
</protein>
<feature type="non-terminal residue" evidence="1">
    <location>
        <position position="1"/>
    </location>
</feature>
<evidence type="ECO:0000313" key="1">
    <source>
        <dbReference type="EMBL" id="TYJ36800.1"/>
    </source>
</evidence>
<dbReference type="AlphaFoldDB" id="A0A5D2ZFN9"/>
<evidence type="ECO:0000313" key="2">
    <source>
        <dbReference type="Proteomes" id="UP000323597"/>
    </source>
</evidence>
<sequence length="117" mass="13947">LSHPGFNNLVQGNWNVSTKVVANIKGFMDVVQEWNKRVFRNIFARKELMKKLRNVQRSLELRDNPSLHSYEIDLKTAIEDILEQEELLWFQKPRSTWLANGDRNTKFFHSHILARRK</sequence>
<dbReference type="EMBL" id="CM017640">
    <property type="protein sequence ID" value="TYJ36800.1"/>
    <property type="molecule type" value="Genomic_DNA"/>
</dbReference>
<dbReference type="Proteomes" id="UP000323597">
    <property type="component" value="Chromosome A05"/>
</dbReference>
<feature type="non-terminal residue" evidence="1">
    <location>
        <position position="117"/>
    </location>
</feature>
<gene>
    <name evidence="1" type="ORF">E1A91_A05G333100v1</name>
</gene>
<organism evidence="1 2">
    <name type="scientific">Gossypium mustelinum</name>
    <name type="common">Cotton</name>
    <name type="synonym">Gossypium caicoense</name>
    <dbReference type="NCBI Taxonomy" id="34275"/>
    <lineage>
        <taxon>Eukaryota</taxon>
        <taxon>Viridiplantae</taxon>
        <taxon>Streptophyta</taxon>
        <taxon>Embryophyta</taxon>
        <taxon>Tracheophyta</taxon>
        <taxon>Spermatophyta</taxon>
        <taxon>Magnoliopsida</taxon>
        <taxon>eudicotyledons</taxon>
        <taxon>Gunneridae</taxon>
        <taxon>Pentapetalae</taxon>
        <taxon>rosids</taxon>
        <taxon>malvids</taxon>
        <taxon>Malvales</taxon>
        <taxon>Malvaceae</taxon>
        <taxon>Malvoideae</taxon>
        <taxon>Gossypium</taxon>
    </lineage>
</organism>
<proteinExistence type="predicted"/>
<keyword evidence="2" id="KW-1185">Reference proteome</keyword>
<name>A0A5D2ZFN9_GOSMU</name>
<reference evidence="1 2" key="1">
    <citation type="submission" date="2019-07" db="EMBL/GenBank/DDBJ databases">
        <title>WGS assembly of Gossypium mustelinum.</title>
        <authorList>
            <person name="Chen Z.J."/>
            <person name="Sreedasyam A."/>
            <person name="Ando A."/>
            <person name="Song Q."/>
            <person name="De L."/>
            <person name="Hulse-Kemp A."/>
            <person name="Ding M."/>
            <person name="Ye W."/>
            <person name="Kirkbride R."/>
            <person name="Jenkins J."/>
            <person name="Plott C."/>
            <person name="Lovell J."/>
            <person name="Lin Y.-M."/>
            <person name="Vaughn R."/>
            <person name="Liu B."/>
            <person name="Li W."/>
            <person name="Simpson S."/>
            <person name="Scheffler B."/>
            <person name="Saski C."/>
            <person name="Grover C."/>
            <person name="Hu G."/>
            <person name="Conover J."/>
            <person name="Carlson J."/>
            <person name="Shu S."/>
            <person name="Boston L."/>
            <person name="Williams M."/>
            <person name="Peterson D."/>
            <person name="Mcgee K."/>
            <person name="Jones D."/>
            <person name="Wendel J."/>
            <person name="Stelly D."/>
            <person name="Grimwood J."/>
            <person name="Schmutz J."/>
        </authorList>
    </citation>
    <scope>NUCLEOTIDE SEQUENCE [LARGE SCALE GENOMIC DNA]</scope>
    <source>
        <strain evidence="1">1408120.09</strain>
    </source>
</reference>
<accession>A0A5D2ZFN9</accession>